<dbReference type="InterPro" id="IPR005467">
    <property type="entry name" value="His_kinase_dom"/>
</dbReference>
<evidence type="ECO:0000256" key="3">
    <source>
        <dbReference type="ARBA" id="ARBA00022553"/>
    </source>
</evidence>
<comment type="catalytic activity">
    <reaction evidence="1">
        <text>ATP + protein L-histidine = ADP + protein N-phospho-L-histidine.</text>
        <dbReference type="EC" id="2.7.13.3"/>
    </reaction>
</comment>
<keyword evidence="4 9" id="KW-0808">Transferase</keyword>
<dbReference type="SUPFAM" id="SSF55874">
    <property type="entry name" value="ATPase domain of HSP90 chaperone/DNA topoisomerase II/histidine kinase"/>
    <property type="match status" value="1"/>
</dbReference>
<evidence type="ECO:0000256" key="6">
    <source>
        <dbReference type="ARBA" id="ARBA00022777"/>
    </source>
</evidence>
<proteinExistence type="predicted"/>
<reference evidence="9" key="1">
    <citation type="submission" date="2019-08" db="EMBL/GenBank/DDBJ databases">
        <authorList>
            <person name="Kucharzyk K."/>
            <person name="Murdoch R.W."/>
            <person name="Higgins S."/>
            <person name="Loffler F."/>
        </authorList>
    </citation>
    <scope>NUCLEOTIDE SEQUENCE</scope>
</reference>
<comment type="caution">
    <text evidence="9">The sequence shown here is derived from an EMBL/GenBank/DDBJ whole genome shotgun (WGS) entry which is preliminary data.</text>
</comment>
<dbReference type="Pfam" id="PF02518">
    <property type="entry name" value="HATPase_c"/>
    <property type="match status" value="1"/>
</dbReference>
<keyword evidence="7" id="KW-1133">Transmembrane helix</keyword>
<dbReference type="GO" id="GO:0005886">
    <property type="term" value="C:plasma membrane"/>
    <property type="evidence" value="ECO:0007669"/>
    <property type="project" value="TreeGrafter"/>
</dbReference>
<evidence type="ECO:0000313" key="9">
    <source>
        <dbReference type="EMBL" id="MPN46900.1"/>
    </source>
</evidence>
<evidence type="ECO:0000256" key="1">
    <source>
        <dbReference type="ARBA" id="ARBA00000085"/>
    </source>
</evidence>
<evidence type="ECO:0000259" key="8">
    <source>
        <dbReference type="PROSITE" id="PS50109"/>
    </source>
</evidence>
<name>A0A645I721_9ZZZZ</name>
<sequence length="187" mass="19503">MANAAADETGELAELVRTQVGTARAQIDHHLARARVAAAAQGKGQRCALGSVIEGLLRAMQHIHAERGLEFSFAGGGKLQFRGEAQDLQEMLGNLLDNAGKWASRRVEVTCASDGATLSIDIDDDGLGIAAADRALLLQRGQRGDERVPGSGLGLAIVDELAGLYGGRLELLDSPLGGLRARLSLAA</sequence>
<evidence type="ECO:0000256" key="2">
    <source>
        <dbReference type="ARBA" id="ARBA00012438"/>
    </source>
</evidence>
<dbReference type="SMART" id="SM00387">
    <property type="entry name" value="HATPase_c"/>
    <property type="match status" value="1"/>
</dbReference>
<dbReference type="PANTHER" id="PTHR45436:SF5">
    <property type="entry name" value="SENSOR HISTIDINE KINASE TRCS"/>
    <property type="match status" value="1"/>
</dbReference>
<dbReference type="GO" id="GO:0004673">
    <property type="term" value="F:protein histidine kinase activity"/>
    <property type="evidence" value="ECO:0007669"/>
    <property type="project" value="UniProtKB-EC"/>
</dbReference>
<protein>
    <recommendedName>
        <fullName evidence="2">histidine kinase</fullName>
        <ecNumber evidence="2">2.7.13.3</ecNumber>
    </recommendedName>
</protein>
<keyword evidence="3" id="KW-0597">Phosphoprotein</keyword>
<organism evidence="9">
    <name type="scientific">bioreactor metagenome</name>
    <dbReference type="NCBI Taxonomy" id="1076179"/>
    <lineage>
        <taxon>unclassified sequences</taxon>
        <taxon>metagenomes</taxon>
        <taxon>ecological metagenomes</taxon>
    </lineage>
</organism>
<dbReference type="InterPro" id="IPR036890">
    <property type="entry name" value="HATPase_C_sf"/>
</dbReference>
<dbReference type="PROSITE" id="PS50109">
    <property type="entry name" value="HIS_KIN"/>
    <property type="match status" value="1"/>
</dbReference>
<dbReference type="InterPro" id="IPR050428">
    <property type="entry name" value="TCS_sensor_his_kinase"/>
</dbReference>
<feature type="domain" description="Histidine kinase" evidence="8">
    <location>
        <begin position="1"/>
        <end position="187"/>
    </location>
</feature>
<dbReference type="Gene3D" id="3.30.565.10">
    <property type="entry name" value="Histidine kinase-like ATPase, C-terminal domain"/>
    <property type="match status" value="1"/>
</dbReference>
<gene>
    <name evidence="9" type="primary">phoQ_3</name>
    <name evidence="9" type="ORF">SDC9_194499</name>
</gene>
<keyword evidence="7" id="KW-0472">Membrane</keyword>
<keyword evidence="6 9" id="KW-0418">Kinase</keyword>
<accession>A0A645I721</accession>
<dbReference type="EC" id="2.7.13.3" evidence="2"/>
<evidence type="ECO:0000256" key="4">
    <source>
        <dbReference type="ARBA" id="ARBA00022679"/>
    </source>
</evidence>
<dbReference type="PANTHER" id="PTHR45436">
    <property type="entry name" value="SENSOR HISTIDINE KINASE YKOH"/>
    <property type="match status" value="1"/>
</dbReference>
<keyword evidence="5" id="KW-0812">Transmembrane</keyword>
<dbReference type="AlphaFoldDB" id="A0A645I721"/>
<dbReference type="GO" id="GO:0000160">
    <property type="term" value="P:phosphorelay signal transduction system"/>
    <property type="evidence" value="ECO:0007669"/>
    <property type="project" value="TreeGrafter"/>
</dbReference>
<dbReference type="EMBL" id="VSSQ01107944">
    <property type="protein sequence ID" value="MPN46900.1"/>
    <property type="molecule type" value="Genomic_DNA"/>
</dbReference>
<dbReference type="InterPro" id="IPR003594">
    <property type="entry name" value="HATPase_dom"/>
</dbReference>
<evidence type="ECO:0000256" key="5">
    <source>
        <dbReference type="ARBA" id="ARBA00022692"/>
    </source>
</evidence>
<evidence type="ECO:0000256" key="7">
    <source>
        <dbReference type="ARBA" id="ARBA00022989"/>
    </source>
</evidence>